<name>A0A6G1G5X5_9PEZI</name>
<organism evidence="1">
    <name type="scientific">Eremomyces bilateralis CBS 781.70</name>
    <dbReference type="NCBI Taxonomy" id="1392243"/>
    <lineage>
        <taxon>Eukaryota</taxon>
        <taxon>Fungi</taxon>
        <taxon>Dikarya</taxon>
        <taxon>Ascomycota</taxon>
        <taxon>Pezizomycotina</taxon>
        <taxon>Dothideomycetes</taxon>
        <taxon>Dothideomycetes incertae sedis</taxon>
        <taxon>Eremomycetales</taxon>
        <taxon>Eremomycetaceae</taxon>
        <taxon>Eremomyces</taxon>
    </lineage>
</organism>
<dbReference type="GeneID" id="54415778"/>
<keyword evidence="2" id="KW-1185">Reference proteome</keyword>
<gene>
    <name evidence="1 3" type="ORF">P152DRAFT_320683</name>
</gene>
<evidence type="ECO:0000313" key="1">
    <source>
        <dbReference type="EMBL" id="KAF1813467.1"/>
    </source>
</evidence>
<reference evidence="3" key="3">
    <citation type="submission" date="2025-04" db="UniProtKB">
        <authorList>
            <consortium name="RefSeq"/>
        </authorList>
    </citation>
    <scope>IDENTIFICATION</scope>
    <source>
        <strain evidence="3">CBS 781.70</strain>
    </source>
</reference>
<evidence type="ECO:0000313" key="3">
    <source>
        <dbReference type="RefSeq" id="XP_033535098.1"/>
    </source>
</evidence>
<accession>A0A6G1G5X5</accession>
<dbReference type="RefSeq" id="XP_033535098.1">
    <property type="nucleotide sequence ID" value="XM_033675208.1"/>
</dbReference>
<sequence length="227" mass="26151">MHGEMKRGHHETRIDTRTFQKDCDLGYNSRRNRLETRENDTSVHVLALLPTRSPQIHDDTSISTSPGHPRFSEAVYQGRNGQESALVDIRGKRVVTLRSIRSMCITSEGSHRYRGPLRRNHPFASGDKTQVCRAFPWWEAIGATLELSNRLSPHANWQLADTRNHSRDAQYLRVAFRLAWNPTPGATLRHGPHFQCLRTPWRLGLDAVWNASHFRTLKTRCPRCELL</sequence>
<proteinExistence type="predicted"/>
<reference evidence="3" key="2">
    <citation type="submission" date="2020-04" db="EMBL/GenBank/DDBJ databases">
        <authorList>
            <consortium name="NCBI Genome Project"/>
        </authorList>
    </citation>
    <scope>NUCLEOTIDE SEQUENCE</scope>
    <source>
        <strain evidence="3">CBS 781.70</strain>
    </source>
</reference>
<reference evidence="1 3" key="1">
    <citation type="submission" date="2020-01" db="EMBL/GenBank/DDBJ databases">
        <authorList>
            <consortium name="DOE Joint Genome Institute"/>
            <person name="Haridas S."/>
            <person name="Albert R."/>
            <person name="Binder M."/>
            <person name="Bloem J."/>
            <person name="Labutti K."/>
            <person name="Salamov A."/>
            <person name="Andreopoulos B."/>
            <person name="Baker S.E."/>
            <person name="Barry K."/>
            <person name="Bills G."/>
            <person name="Bluhm B.H."/>
            <person name="Cannon C."/>
            <person name="Castanera R."/>
            <person name="Culley D.E."/>
            <person name="Daum C."/>
            <person name="Ezra D."/>
            <person name="Gonzalez J.B."/>
            <person name="Henrissat B."/>
            <person name="Kuo A."/>
            <person name="Liang C."/>
            <person name="Lipzen A."/>
            <person name="Lutzoni F."/>
            <person name="Magnuson J."/>
            <person name="Mondo S."/>
            <person name="Nolan M."/>
            <person name="Ohm R."/>
            <person name="Pangilinan J."/>
            <person name="Park H.-J."/>
            <person name="Ramirez L."/>
            <person name="Alfaro M."/>
            <person name="Sun H."/>
            <person name="Tritt A."/>
            <person name="Yoshinaga Y."/>
            <person name="Zwiers L.-H."/>
            <person name="Turgeon B.G."/>
            <person name="Goodwin S.B."/>
            <person name="Spatafora J.W."/>
            <person name="Crous P.W."/>
            <person name="Grigoriev I.V."/>
        </authorList>
    </citation>
    <scope>NUCLEOTIDE SEQUENCE</scope>
    <source>
        <strain evidence="1 3">CBS 781.70</strain>
    </source>
</reference>
<dbReference type="Proteomes" id="UP000504638">
    <property type="component" value="Unplaced"/>
</dbReference>
<protein>
    <submittedName>
        <fullName evidence="1 3">Uncharacterized protein</fullName>
    </submittedName>
</protein>
<dbReference type="AlphaFoldDB" id="A0A6G1G5X5"/>
<dbReference type="EMBL" id="ML975155">
    <property type="protein sequence ID" value="KAF1813467.1"/>
    <property type="molecule type" value="Genomic_DNA"/>
</dbReference>
<evidence type="ECO:0000313" key="2">
    <source>
        <dbReference type="Proteomes" id="UP000504638"/>
    </source>
</evidence>